<keyword evidence="2" id="KW-0378">Hydrolase</keyword>
<feature type="domain" description="Peptidase S55" evidence="1">
    <location>
        <begin position="96"/>
        <end position="317"/>
    </location>
</feature>
<dbReference type="InterPro" id="IPR009003">
    <property type="entry name" value="Peptidase_S1_PA"/>
</dbReference>
<dbReference type="GO" id="GO:0016787">
    <property type="term" value="F:hydrolase activity"/>
    <property type="evidence" value="ECO:0007669"/>
    <property type="project" value="UniProtKB-KW"/>
</dbReference>
<dbReference type="EMBL" id="CDNY01000026">
    <property type="protein sequence ID" value="CEO35258.1"/>
    <property type="molecule type" value="Genomic_DNA"/>
</dbReference>
<dbReference type="SUPFAM" id="SSF50156">
    <property type="entry name" value="PDZ domain-like"/>
    <property type="match status" value="1"/>
</dbReference>
<dbReference type="EC" id="3.4.21.116" evidence="2"/>
<organism evidence="2 3">
    <name type="scientific">Paraclostridium sordellii</name>
    <name type="common">Clostridium sordellii</name>
    <dbReference type="NCBI Taxonomy" id="1505"/>
    <lineage>
        <taxon>Bacteria</taxon>
        <taxon>Bacillati</taxon>
        <taxon>Bacillota</taxon>
        <taxon>Clostridia</taxon>
        <taxon>Peptostreptococcales</taxon>
        <taxon>Peptostreptococcaceae</taxon>
        <taxon>Paraclostridium</taxon>
    </lineage>
</organism>
<dbReference type="Pfam" id="PF05580">
    <property type="entry name" value="Peptidase_S55"/>
    <property type="match status" value="1"/>
</dbReference>
<dbReference type="PROSITE" id="PS51494">
    <property type="entry name" value="SPOIVB"/>
    <property type="match status" value="1"/>
</dbReference>
<evidence type="ECO:0000313" key="2">
    <source>
        <dbReference type="EMBL" id="CEO35258.1"/>
    </source>
</evidence>
<dbReference type="InterPro" id="IPR008763">
    <property type="entry name" value="Peptidase_S55"/>
</dbReference>
<evidence type="ECO:0000259" key="1">
    <source>
        <dbReference type="PROSITE" id="PS51494"/>
    </source>
</evidence>
<dbReference type="InterPro" id="IPR036034">
    <property type="entry name" value="PDZ_sf"/>
</dbReference>
<comment type="caution">
    <text evidence="2">The sequence shown here is derived from an EMBL/GenBank/DDBJ whole genome shotgun (WGS) entry which is preliminary data.</text>
</comment>
<gene>
    <name evidence="2" type="primary">spoIVB_4</name>
    <name evidence="2" type="ORF">UMC4404_25961</name>
</gene>
<dbReference type="Proteomes" id="UP000049685">
    <property type="component" value="Unassembled WGS sequence"/>
</dbReference>
<dbReference type="SUPFAM" id="SSF50494">
    <property type="entry name" value="Trypsin-like serine proteases"/>
    <property type="match status" value="1"/>
</dbReference>
<reference evidence="3" key="1">
    <citation type="submission" date="2015-01" db="EMBL/GenBank/DDBJ databases">
        <authorList>
            <person name="Aslett A.Martin."/>
            <person name="De Silva Nishadi"/>
        </authorList>
    </citation>
    <scope>NUCLEOTIDE SEQUENCE [LARGE SCALE GENOMIC DNA]</scope>
    <source>
        <strain evidence="3">UMC4404</strain>
    </source>
</reference>
<dbReference type="Gene3D" id="2.30.42.10">
    <property type="match status" value="1"/>
</dbReference>
<proteinExistence type="predicted"/>
<dbReference type="AlphaFoldDB" id="A0A9P1L208"/>
<dbReference type="RefSeq" id="WP_057542423.1">
    <property type="nucleotide sequence ID" value="NZ_BDJI01000002.1"/>
</dbReference>
<sequence length="317" mass="34959">MKLKKFILTSFLLYFVSISFIYAECSSKNDIDYLIPLGNITQIDAELELLMVRNTFKDSPFKVGDSLVSVNESKINNYEDFSNFIQSVNNNSIVKVKVLRGSEIISLDVSKDVLEKINFNNLISGFATLTYVNPKDNSFGAVAHPISVGSNRSLSVKNGSISSTYNLTINKSYKGSVGSINANKNEFIGNFKDNTDFGIKGTINNTNLSKLKKYKVAKLNEVKPGKASILLQTSSNSVKEYDINIINIKNQKMPESKTFKIEIVDKELLSITGGIVQGMSGTPIIQDNKIIGAVSHAIENDPTMGYGVYIGWMLEGE</sequence>
<protein>
    <submittedName>
        <fullName evidence="2">Stage IV sporulation protein SpoIVB</fullName>
        <ecNumber evidence="2">3.4.21.116</ecNumber>
    </submittedName>
</protein>
<accession>A0A9P1L208</accession>
<name>A0A9P1L208_PARSO</name>
<evidence type="ECO:0000313" key="3">
    <source>
        <dbReference type="Proteomes" id="UP000049685"/>
    </source>
</evidence>